<dbReference type="Proteomes" id="UP000265566">
    <property type="component" value="Chromosome 3"/>
</dbReference>
<comment type="caution">
    <text evidence="2">The sequence shown here is derived from an EMBL/GenBank/DDBJ whole genome shotgun (WGS) entry which is preliminary data.</text>
</comment>
<dbReference type="PANTHER" id="PTHR47471">
    <property type="entry name" value="GYF DOMAIN-CONTAINING PROTEIN"/>
    <property type="match status" value="1"/>
</dbReference>
<evidence type="ECO:0000313" key="2">
    <source>
        <dbReference type="EMBL" id="RHN70998.1"/>
    </source>
</evidence>
<protein>
    <submittedName>
        <fullName evidence="2">Uncharacterized protein</fullName>
    </submittedName>
</protein>
<feature type="compositionally biased region" description="Basic and acidic residues" evidence="1">
    <location>
        <begin position="81"/>
        <end position="94"/>
    </location>
</feature>
<proteinExistence type="predicted"/>
<sequence length="206" mass="22491">MSGDSGRADGTLVNAISESGEHSRLVLCVEPVMAVSLASCKIELPLVGQLGTDIELKPDSVEGQVGARVISNVEPSVVDVRDIEVHEPKKATEKKSKKQKSSKSQSSGQTKGLLKNATLQQSKNSKFEKPNYIETNLKEVNRDEEDYETHKQTSGEDSLSTKAVVLSTKASLKLLLRMTQSHLVHRILNFLQGKLGNLLLVSRQSL</sequence>
<feature type="region of interest" description="Disordered" evidence="1">
    <location>
        <begin position="81"/>
        <end position="158"/>
    </location>
</feature>
<gene>
    <name evidence="2" type="ORF">MtrunA17_Chr3g0141521</name>
</gene>
<organism evidence="2 3">
    <name type="scientific">Medicago truncatula</name>
    <name type="common">Barrel medic</name>
    <name type="synonym">Medicago tribuloides</name>
    <dbReference type="NCBI Taxonomy" id="3880"/>
    <lineage>
        <taxon>Eukaryota</taxon>
        <taxon>Viridiplantae</taxon>
        <taxon>Streptophyta</taxon>
        <taxon>Embryophyta</taxon>
        <taxon>Tracheophyta</taxon>
        <taxon>Spermatophyta</taxon>
        <taxon>Magnoliopsida</taxon>
        <taxon>eudicotyledons</taxon>
        <taxon>Gunneridae</taxon>
        <taxon>Pentapetalae</taxon>
        <taxon>rosids</taxon>
        <taxon>fabids</taxon>
        <taxon>Fabales</taxon>
        <taxon>Fabaceae</taxon>
        <taxon>Papilionoideae</taxon>
        <taxon>50 kb inversion clade</taxon>
        <taxon>NPAAA clade</taxon>
        <taxon>Hologalegina</taxon>
        <taxon>IRL clade</taxon>
        <taxon>Trifolieae</taxon>
        <taxon>Medicago</taxon>
    </lineage>
</organism>
<evidence type="ECO:0000313" key="3">
    <source>
        <dbReference type="Proteomes" id="UP000265566"/>
    </source>
</evidence>
<name>A0A396J2B8_MEDTR</name>
<feature type="compositionally biased region" description="Basic and acidic residues" evidence="1">
    <location>
        <begin position="125"/>
        <end position="141"/>
    </location>
</feature>
<dbReference type="EMBL" id="PSQE01000003">
    <property type="protein sequence ID" value="RHN70998.1"/>
    <property type="molecule type" value="Genomic_DNA"/>
</dbReference>
<dbReference type="AlphaFoldDB" id="A0A396J2B8"/>
<reference evidence="3" key="1">
    <citation type="journal article" date="2018" name="Nat. Plants">
        <title>Whole-genome landscape of Medicago truncatula symbiotic genes.</title>
        <authorList>
            <person name="Pecrix Y."/>
            <person name="Staton S.E."/>
            <person name="Sallet E."/>
            <person name="Lelandais-Briere C."/>
            <person name="Moreau S."/>
            <person name="Carrere S."/>
            <person name="Blein T."/>
            <person name="Jardinaud M.F."/>
            <person name="Latrasse D."/>
            <person name="Zouine M."/>
            <person name="Zahm M."/>
            <person name="Kreplak J."/>
            <person name="Mayjonade B."/>
            <person name="Satge C."/>
            <person name="Perez M."/>
            <person name="Cauet S."/>
            <person name="Marande W."/>
            <person name="Chantry-Darmon C."/>
            <person name="Lopez-Roques C."/>
            <person name="Bouchez O."/>
            <person name="Berard A."/>
            <person name="Debelle F."/>
            <person name="Munos S."/>
            <person name="Bendahmane A."/>
            <person name="Berges H."/>
            <person name="Niebel A."/>
            <person name="Buitink J."/>
            <person name="Frugier F."/>
            <person name="Benhamed M."/>
            <person name="Crespi M."/>
            <person name="Gouzy J."/>
            <person name="Gamas P."/>
        </authorList>
    </citation>
    <scope>NUCLEOTIDE SEQUENCE [LARGE SCALE GENOMIC DNA]</scope>
    <source>
        <strain evidence="3">cv. Jemalong A17</strain>
    </source>
</reference>
<evidence type="ECO:0000256" key="1">
    <source>
        <dbReference type="SAM" id="MobiDB-lite"/>
    </source>
</evidence>
<accession>A0A396J2B8</accession>
<dbReference type="PANTHER" id="PTHR47471:SF1">
    <property type="entry name" value="PROTEIN ESSENTIAL FOR POTEXVIRUS ACCUMULATION 1"/>
    <property type="match status" value="1"/>
</dbReference>
<dbReference type="Gramene" id="rna19638">
    <property type="protein sequence ID" value="RHN70998.1"/>
    <property type="gene ID" value="gene19638"/>
</dbReference>